<dbReference type="PATRIC" id="fig|859192.6.peg.2373"/>
<keyword evidence="3" id="KW-1185">Reference proteome</keyword>
<dbReference type="InterPro" id="IPR003583">
    <property type="entry name" value="Hlx-hairpin-Hlx_DNA-bd_motif"/>
</dbReference>
<sequence>MVETADWLSYCLREISKHVERVDLLDELDNLRRRITYGIREELLDLVKVKGIGRIRARMLYKHGIQNLDDLANIPVNKLADIDKIGSTIADNIKSELRKVR</sequence>
<dbReference type="AlphaFoldDB" id="S2E015"/>
<name>S2E015_9ARCH</name>
<dbReference type="Pfam" id="PF21280">
    <property type="entry name" value="Helicase_dom4_arc"/>
    <property type="match status" value="1"/>
</dbReference>
<organism evidence="2 3">
    <name type="scientific">Candidatus Nitrosarchaeum limnium BG20</name>
    <dbReference type="NCBI Taxonomy" id="859192"/>
    <lineage>
        <taxon>Archaea</taxon>
        <taxon>Nitrososphaerota</taxon>
        <taxon>Nitrososphaeria</taxon>
        <taxon>Nitrosopumilales</taxon>
        <taxon>Nitrosopumilaceae</taxon>
        <taxon>Nitrosarchaeum</taxon>
    </lineage>
</organism>
<dbReference type="Pfam" id="PF14520">
    <property type="entry name" value="HHH_5"/>
    <property type="match status" value="1"/>
</dbReference>
<feature type="domain" description="Helix-hairpin-helix DNA-binding motif class 1" evidence="1">
    <location>
        <begin position="77"/>
        <end position="96"/>
    </location>
</feature>
<dbReference type="EMBL" id="AHJG01000332">
    <property type="protein sequence ID" value="EPA04273.1"/>
    <property type="molecule type" value="Genomic_DNA"/>
</dbReference>
<comment type="caution">
    <text evidence="2">The sequence shown here is derived from an EMBL/GenBank/DDBJ whole genome shotgun (WGS) entry which is preliminary data.</text>
</comment>
<dbReference type="Gene3D" id="1.10.3380.30">
    <property type="match status" value="1"/>
</dbReference>
<dbReference type="GO" id="GO:0006281">
    <property type="term" value="P:DNA repair"/>
    <property type="evidence" value="ECO:0007669"/>
    <property type="project" value="InterPro"/>
</dbReference>
<proteinExistence type="predicted"/>
<feature type="non-terminal residue" evidence="2">
    <location>
        <position position="1"/>
    </location>
</feature>
<accession>S2E015</accession>
<evidence type="ECO:0000313" key="3">
    <source>
        <dbReference type="Proteomes" id="UP000014065"/>
    </source>
</evidence>
<dbReference type="SUPFAM" id="SSF158702">
    <property type="entry name" value="Sec63 N-terminal domain-like"/>
    <property type="match status" value="1"/>
</dbReference>
<evidence type="ECO:0000313" key="2">
    <source>
        <dbReference type="EMBL" id="EPA04273.1"/>
    </source>
</evidence>
<dbReference type="SMART" id="SM00278">
    <property type="entry name" value="HhH1"/>
    <property type="match status" value="2"/>
</dbReference>
<dbReference type="InterPro" id="IPR048772">
    <property type="entry name" value="Hel308-like_dom4"/>
</dbReference>
<gene>
    <name evidence="2" type="ORF">BG20_I2660</name>
</gene>
<evidence type="ECO:0000259" key="1">
    <source>
        <dbReference type="SMART" id="SM00278"/>
    </source>
</evidence>
<dbReference type="Proteomes" id="UP000014065">
    <property type="component" value="Unassembled WGS sequence"/>
</dbReference>
<feature type="domain" description="Helix-hairpin-helix DNA-binding motif class 1" evidence="1">
    <location>
        <begin position="44"/>
        <end position="63"/>
    </location>
</feature>
<dbReference type="Gene3D" id="1.10.150.20">
    <property type="entry name" value="5' to 3' exonuclease, C-terminal subdomain"/>
    <property type="match status" value="1"/>
</dbReference>
<dbReference type="GO" id="GO:0003677">
    <property type="term" value="F:DNA binding"/>
    <property type="evidence" value="ECO:0007669"/>
    <property type="project" value="InterPro"/>
</dbReference>
<protein>
    <recommendedName>
        <fullName evidence="1">Helix-hairpin-helix DNA-binding motif class 1 domain-containing protein</fullName>
    </recommendedName>
</protein>
<dbReference type="RefSeq" id="WP_010195595.1">
    <property type="nucleotide sequence ID" value="NZ_AHJG01000332.1"/>
</dbReference>
<reference evidence="2 3" key="1">
    <citation type="journal article" date="2012" name="J. Bacteriol.">
        <title>Genome Sequence of "Candidatus Nitrosoarchaeum limnia" BG20, a Low-Salinity Ammonia-Oxidizing Archaeon from the San Francisco Bay Estuary.</title>
        <authorList>
            <person name="Mosier A.C."/>
            <person name="Allen E.E."/>
            <person name="Kim M."/>
            <person name="Ferriera S."/>
            <person name="Francis C.A."/>
        </authorList>
    </citation>
    <scope>NUCLEOTIDE SEQUENCE [LARGE SCALE GENOMIC DNA]</scope>
    <source>
        <strain evidence="2 3">BG20</strain>
    </source>
</reference>